<dbReference type="RefSeq" id="WP_137638169.1">
    <property type="nucleotide sequence ID" value="NZ_BJDN01000019.1"/>
</dbReference>
<dbReference type="EMBL" id="JBHTIO010000042">
    <property type="protein sequence ID" value="MFD0897864.1"/>
    <property type="molecule type" value="Genomic_DNA"/>
</dbReference>
<sequence length="180" mass="21115">MNTETWFNTYVQKHVVAFRLAEEQRWATSNNTEVPLTPRVYNLLFFERTVKVAFDAGVVLCLVDDWATRELPKLDVHMLEALMWRYLDQVMPDIADEQVALYDFLTYLQLNLGAPIKDLKSGETINYLTSVQQVEYNTTIELYSNIVAKAIEFENKGDFELAIKYWQRFFGERSLRPNVE</sequence>
<dbReference type="Proteomes" id="UP001597104">
    <property type="component" value="Unassembled WGS sequence"/>
</dbReference>
<reference evidence="2" key="1">
    <citation type="journal article" date="2019" name="Int. J. Syst. Evol. Microbiol.">
        <title>The Global Catalogue of Microorganisms (GCM) 10K type strain sequencing project: providing services to taxonomists for standard genome sequencing and annotation.</title>
        <authorList>
            <consortium name="The Broad Institute Genomics Platform"/>
            <consortium name="The Broad Institute Genome Sequencing Center for Infectious Disease"/>
            <person name="Wu L."/>
            <person name="Ma J."/>
        </authorList>
    </citation>
    <scope>NUCLEOTIDE SEQUENCE [LARGE SCALE GENOMIC DNA]</scope>
    <source>
        <strain evidence="2">CCM 8925</strain>
    </source>
</reference>
<keyword evidence="2" id="KW-1185">Reference proteome</keyword>
<evidence type="ECO:0000313" key="2">
    <source>
        <dbReference type="Proteomes" id="UP001597104"/>
    </source>
</evidence>
<protein>
    <submittedName>
        <fullName evidence="1">Uncharacterized protein</fullName>
    </submittedName>
</protein>
<name>A0ABW3EEM1_9LACO</name>
<organism evidence="1 2">
    <name type="scientific">Loigolactobacillus binensis</name>
    <dbReference type="NCBI Taxonomy" id="2559922"/>
    <lineage>
        <taxon>Bacteria</taxon>
        <taxon>Bacillati</taxon>
        <taxon>Bacillota</taxon>
        <taxon>Bacilli</taxon>
        <taxon>Lactobacillales</taxon>
        <taxon>Lactobacillaceae</taxon>
        <taxon>Loigolactobacillus</taxon>
    </lineage>
</organism>
<accession>A0ABW3EEM1</accession>
<proteinExistence type="predicted"/>
<gene>
    <name evidence="1" type="ORF">ACFQZ7_09035</name>
</gene>
<comment type="caution">
    <text evidence="1">The sequence shown here is derived from an EMBL/GenBank/DDBJ whole genome shotgun (WGS) entry which is preliminary data.</text>
</comment>
<evidence type="ECO:0000313" key="1">
    <source>
        <dbReference type="EMBL" id="MFD0897864.1"/>
    </source>
</evidence>